<dbReference type="GeneID" id="28760550"/>
<protein>
    <submittedName>
        <fullName evidence="1">Uncharacterized protein</fullName>
    </submittedName>
</protein>
<dbReference type="InParanoid" id="A0A177CUC3"/>
<dbReference type="RefSeq" id="XP_018041499.1">
    <property type="nucleotide sequence ID" value="XM_018177064.1"/>
</dbReference>
<evidence type="ECO:0000313" key="2">
    <source>
        <dbReference type="Proteomes" id="UP000077069"/>
    </source>
</evidence>
<evidence type="ECO:0000313" key="1">
    <source>
        <dbReference type="EMBL" id="OAG11134.1"/>
    </source>
</evidence>
<dbReference type="Proteomes" id="UP000077069">
    <property type="component" value="Unassembled WGS sequence"/>
</dbReference>
<dbReference type="AlphaFoldDB" id="A0A177CUC3"/>
<accession>A0A177CUC3</accession>
<organism evidence="1 2">
    <name type="scientific">Paraphaeosphaeria sporulosa</name>
    <dbReference type="NCBI Taxonomy" id="1460663"/>
    <lineage>
        <taxon>Eukaryota</taxon>
        <taxon>Fungi</taxon>
        <taxon>Dikarya</taxon>
        <taxon>Ascomycota</taxon>
        <taxon>Pezizomycotina</taxon>
        <taxon>Dothideomycetes</taxon>
        <taxon>Pleosporomycetidae</taxon>
        <taxon>Pleosporales</taxon>
        <taxon>Massarineae</taxon>
        <taxon>Didymosphaeriaceae</taxon>
        <taxon>Paraphaeosphaeria</taxon>
    </lineage>
</organism>
<gene>
    <name evidence="1" type="ORF">CC84DRAFT_1158755</name>
</gene>
<proteinExistence type="predicted"/>
<dbReference type="OrthoDB" id="10349548at2759"/>
<reference evidence="1 2" key="1">
    <citation type="submission" date="2016-05" db="EMBL/GenBank/DDBJ databases">
        <title>Comparative analysis of secretome profiles of manganese(II)-oxidizing ascomycete fungi.</title>
        <authorList>
            <consortium name="DOE Joint Genome Institute"/>
            <person name="Zeiner C.A."/>
            <person name="Purvine S.O."/>
            <person name="Zink E.M."/>
            <person name="Wu S."/>
            <person name="Pasa-Tolic L."/>
            <person name="Chaput D.L."/>
            <person name="Haridas S."/>
            <person name="Grigoriev I.V."/>
            <person name="Santelli C.M."/>
            <person name="Hansel C.M."/>
        </authorList>
    </citation>
    <scope>NUCLEOTIDE SEQUENCE [LARGE SCALE GENOMIC DNA]</scope>
    <source>
        <strain evidence="1 2">AP3s5-JAC2a</strain>
    </source>
</reference>
<dbReference type="EMBL" id="KV441548">
    <property type="protein sequence ID" value="OAG11134.1"/>
    <property type="molecule type" value="Genomic_DNA"/>
</dbReference>
<keyword evidence="2" id="KW-1185">Reference proteome</keyword>
<sequence length="92" mass="10150">MSLRYRSLSYKASVLPTSPICLIVLSEETETCSLGVGYKQIVPSSRHLLELIIPIFVVEPLHQRVRLCQGNEATCPDNIIAMASVSVDAYTL</sequence>
<name>A0A177CUC3_9PLEO</name>